<dbReference type="PANTHER" id="PTHR30582:SF2">
    <property type="entry name" value="L,D-TRANSPEPTIDASE YCIB-RELATED"/>
    <property type="match status" value="1"/>
</dbReference>
<evidence type="ECO:0000256" key="2">
    <source>
        <dbReference type="ARBA" id="ARBA00022679"/>
    </source>
</evidence>
<evidence type="ECO:0000256" key="3">
    <source>
        <dbReference type="ARBA" id="ARBA00022960"/>
    </source>
</evidence>
<keyword evidence="10" id="KW-1185">Reference proteome</keyword>
<accession>A0ABS9YXV4</accession>
<evidence type="ECO:0000256" key="1">
    <source>
        <dbReference type="ARBA" id="ARBA00004752"/>
    </source>
</evidence>
<dbReference type="InterPro" id="IPR050979">
    <property type="entry name" value="LD-transpeptidase"/>
</dbReference>
<keyword evidence="3 7" id="KW-0133">Cell shape</keyword>
<sequence length="232" mass="24214">MASVPSSSASVAPSFGGATVASVQPTNGQVVGVAHPIIVTFTQPVADRSAAERSISVTSPADVTGRFEWLDDTVVQFVPDHYWPGHSEITMMAGGVPRTFGTGATVLGVASISAHTFTVSIDGQVVRQMPASMGKSRHPTPVGSFTVLEKQSSVVMDSRTIGIPLSDPEGYKLTVADAVRITWGGVYVHSAPWSVGSQGYANVSHGCINLSPDNASWYFNQVNIGDPVVVSA</sequence>
<reference evidence="9" key="1">
    <citation type="journal article" date="2022" name="ISME J.">
        <title>Identification of active gaseous-alkane degraders at natural gas seeps.</title>
        <authorList>
            <person name="Farhan Ul Haque M."/>
            <person name="Hernandez M."/>
            <person name="Crombie A.T."/>
            <person name="Murrell J.C."/>
        </authorList>
    </citation>
    <scope>NUCLEOTIDE SEQUENCE</scope>
    <source>
        <strain evidence="9">ANDR5</strain>
    </source>
</reference>
<dbReference type="Gene3D" id="2.40.440.10">
    <property type="entry name" value="L,D-transpeptidase catalytic domain-like"/>
    <property type="match status" value="1"/>
</dbReference>
<evidence type="ECO:0000256" key="4">
    <source>
        <dbReference type="ARBA" id="ARBA00022984"/>
    </source>
</evidence>
<dbReference type="EMBL" id="JAIVFL010000001">
    <property type="protein sequence ID" value="MCI4675742.1"/>
    <property type="molecule type" value="Genomic_DNA"/>
</dbReference>
<dbReference type="Pfam" id="PF03734">
    <property type="entry name" value="YkuD"/>
    <property type="match status" value="1"/>
</dbReference>
<gene>
    <name evidence="9" type="ORF">K9U37_12970</name>
</gene>
<keyword evidence="4 7" id="KW-0573">Peptidoglycan synthesis</keyword>
<feature type="domain" description="L,D-TPase catalytic" evidence="8">
    <location>
        <begin position="106"/>
        <end position="231"/>
    </location>
</feature>
<evidence type="ECO:0000256" key="5">
    <source>
        <dbReference type="ARBA" id="ARBA00023315"/>
    </source>
</evidence>
<evidence type="ECO:0000313" key="10">
    <source>
        <dbReference type="Proteomes" id="UP001139068"/>
    </source>
</evidence>
<keyword evidence="6 7" id="KW-0961">Cell wall biogenesis/degradation</keyword>
<dbReference type="Proteomes" id="UP001139068">
    <property type="component" value="Unassembled WGS sequence"/>
</dbReference>
<dbReference type="CDD" id="cd13431">
    <property type="entry name" value="LDT_IgD_like_1"/>
    <property type="match status" value="1"/>
</dbReference>
<dbReference type="Pfam" id="PF17964">
    <property type="entry name" value="Big_10"/>
    <property type="match status" value="1"/>
</dbReference>
<keyword evidence="5" id="KW-0012">Acyltransferase</keyword>
<evidence type="ECO:0000256" key="6">
    <source>
        <dbReference type="ARBA" id="ARBA00023316"/>
    </source>
</evidence>
<dbReference type="PANTHER" id="PTHR30582">
    <property type="entry name" value="L,D-TRANSPEPTIDASE"/>
    <property type="match status" value="1"/>
</dbReference>
<dbReference type="PROSITE" id="PS52029">
    <property type="entry name" value="LD_TPASE"/>
    <property type="match status" value="1"/>
</dbReference>
<comment type="caution">
    <text evidence="9">The sequence shown here is derived from an EMBL/GenBank/DDBJ whole genome shotgun (WGS) entry which is preliminary data.</text>
</comment>
<protein>
    <submittedName>
        <fullName evidence="9">L,D-transpeptidase</fullName>
    </submittedName>
</protein>
<comment type="pathway">
    <text evidence="1 7">Cell wall biogenesis; peptidoglycan biosynthesis.</text>
</comment>
<evidence type="ECO:0000259" key="8">
    <source>
        <dbReference type="PROSITE" id="PS52029"/>
    </source>
</evidence>
<keyword evidence="2" id="KW-0808">Transferase</keyword>
<dbReference type="SUPFAM" id="SSF141523">
    <property type="entry name" value="L,D-transpeptidase catalytic domain-like"/>
    <property type="match status" value="1"/>
</dbReference>
<proteinExistence type="predicted"/>
<dbReference type="InterPro" id="IPR038063">
    <property type="entry name" value="Transpep_catalytic_dom"/>
</dbReference>
<evidence type="ECO:0000256" key="7">
    <source>
        <dbReference type="PROSITE-ProRule" id="PRU01373"/>
    </source>
</evidence>
<feature type="active site" description="Nucleophile" evidence="7">
    <location>
        <position position="207"/>
    </location>
</feature>
<dbReference type="InterPro" id="IPR041280">
    <property type="entry name" value="Big_10"/>
</dbReference>
<name>A0ABS9YXV4_9MYCO</name>
<dbReference type="InterPro" id="IPR005490">
    <property type="entry name" value="LD_TPept_cat_dom"/>
</dbReference>
<organism evidence="9 10">
    <name type="scientific">Candidatus Mycolicibacterium alkanivorans</name>
    <dbReference type="NCBI Taxonomy" id="2954114"/>
    <lineage>
        <taxon>Bacteria</taxon>
        <taxon>Bacillati</taxon>
        <taxon>Actinomycetota</taxon>
        <taxon>Actinomycetes</taxon>
        <taxon>Mycobacteriales</taxon>
        <taxon>Mycobacteriaceae</taxon>
        <taxon>Mycolicibacterium</taxon>
    </lineage>
</organism>
<dbReference type="CDD" id="cd16913">
    <property type="entry name" value="YkuD_like"/>
    <property type="match status" value="1"/>
</dbReference>
<evidence type="ECO:0000313" key="9">
    <source>
        <dbReference type="EMBL" id="MCI4675742.1"/>
    </source>
</evidence>
<feature type="active site" description="Proton donor/acceptor" evidence="7">
    <location>
        <position position="189"/>
    </location>
</feature>
<dbReference type="Gene3D" id="2.60.40.3710">
    <property type="match status" value="1"/>
</dbReference>